<evidence type="ECO:0000313" key="3">
    <source>
        <dbReference type="Proteomes" id="UP001154282"/>
    </source>
</evidence>
<keyword evidence="3" id="KW-1185">Reference proteome</keyword>
<reference evidence="2" key="1">
    <citation type="submission" date="2022-08" db="EMBL/GenBank/DDBJ databases">
        <authorList>
            <person name="Gutierrez-Valencia J."/>
        </authorList>
    </citation>
    <scope>NUCLEOTIDE SEQUENCE</scope>
</reference>
<dbReference type="Proteomes" id="UP001154282">
    <property type="component" value="Unassembled WGS sequence"/>
</dbReference>
<feature type="compositionally biased region" description="Basic residues" evidence="1">
    <location>
        <begin position="519"/>
        <end position="532"/>
    </location>
</feature>
<dbReference type="AlphaFoldDB" id="A0AAV0LRB1"/>
<feature type="compositionally biased region" description="Pro residues" evidence="1">
    <location>
        <begin position="61"/>
        <end position="70"/>
    </location>
</feature>
<evidence type="ECO:0000256" key="1">
    <source>
        <dbReference type="SAM" id="MobiDB-lite"/>
    </source>
</evidence>
<feature type="compositionally biased region" description="Polar residues" evidence="1">
    <location>
        <begin position="254"/>
        <end position="268"/>
    </location>
</feature>
<feature type="compositionally biased region" description="Basic residues" evidence="1">
    <location>
        <begin position="115"/>
        <end position="124"/>
    </location>
</feature>
<sequence>MEFGSIFKNRKPFLLALSAVAHFPASSPPGSRRSNRKMADIEPPSFSLGFDLDFDAEPEPEIPPPSPPRPTSSCRLPPEEHDEDGAFEASVAMDSEDEQQNGEDKLTTPPFSRHTILKRLRRGPAIKEPRTGKSSIPCVNADDDIEDFSSDDGDDFVADLLPSRQHSSVCSSGSKVTLRGSGVLTGQSSRQSSVAKGKGLAFKTPASSSLETGHSGLVFPKLTTSPLRRFQLIDSDDEPTLIGNNVNRKPERVGSQSAEHSGKSSGNNRRIEDLWKDFSPMQNVRIATPALDDFCNEYFQSVKDKDAAANRRETQRAGHDPNRNAMGEFEQCWNVDDPLPPAHHYFFNDDARIRSIVHDRLPHFFPLGVVKARGNLLPSESVIDYMSQFGGTPQDKGTGGSNMDKGSTSKGRKRARKSDAKGAASQGWVDPRTSAGLPKDAGKRRVQASGQAAAGHWFTSPEGRKVYSTSLPSCSQAFLCCSRFVSLSLPLQVYVSRNGQELTGQAAYRHFKRDSGGYRKTRKKATSKRKKA</sequence>
<feature type="region of interest" description="Disordered" evidence="1">
    <location>
        <begin position="388"/>
        <end position="446"/>
    </location>
</feature>
<feature type="region of interest" description="Disordered" evidence="1">
    <location>
        <begin position="23"/>
        <end position="147"/>
    </location>
</feature>
<evidence type="ECO:0000313" key="2">
    <source>
        <dbReference type="EMBL" id="CAI0436427.1"/>
    </source>
</evidence>
<dbReference type="PANTHER" id="PTHR38371">
    <property type="entry name" value="RHO GTPASE-ACTIVATING PROTEIN"/>
    <property type="match status" value="1"/>
</dbReference>
<name>A0AAV0LRB1_9ROSI</name>
<gene>
    <name evidence="2" type="ORF">LITE_LOCUS25092</name>
</gene>
<dbReference type="PANTHER" id="PTHR38371:SF1">
    <property type="entry name" value="RHO GTPASE-ACTIVATING PROTEIN"/>
    <property type="match status" value="1"/>
</dbReference>
<feature type="region of interest" description="Disordered" evidence="1">
    <location>
        <begin position="513"/>
        <end position="532"/>
    </location>
</feature>
<feature type="region of interest" description="Disordered" evidence="1">
    <location>
        <begin position="237"/>
        <end position="270"/>
    </location>
</feature>
<dbReference type="EMBL" id="CAMGYJ010000006">
    <property type="protein sequence ID" value="CAI0436427.1"/>
    <property type="molecule type" value="Genomic_DNA"/>
</dbReference>
<accession>A0AAV0LRB1</accession>
<organism evidence="2 3">
    <name type="scientific">Linum tenue</name>
    <dbReference type="NCBI Taxonomy" id="586396"/>
    <lineage>
        <taxon>Eukaryota</taxon>
        <taxon>Viridiplantae</taxon>
        <taxon>Streptophyta</taxon>
        <taxon>Embryophyta</taxon>
        <taxon>Tracheophyta</taxon>
        <taxon>Spermatophyta</taxon>
        <taxon>Magnoliopsida</taxon>
        <taxon>eudicotyledons</taxon>
        <taxon>Gunneridae</taxon>
        <taxon>Pentapetalae</taxon>
        <taxon>rosids</taxon>
        <taxon>fabids</taxon>
        <taxon>Malpighiales</taxon>
        <taxon>Linaceae</taxon>
        <taxon>Linum</taxon>
    </lineage>
</organism>
<proteinExistence type="predicted"/>
<comment type="caution">
    <text evidence="2">The sequence shown here is derived from an EMBL/GenBank/DDBJ whole genome shotgun (WGS) entry which is preliminary data.</text>
</comment>
<protein>
    <submittedName>
        <fullName evidence="2">Uncharacterized protein</fullName>
    </submittedName>
</protein>